<name>A0A1E3VVE7_9HYPH</name>
<keyword evidence="3" id="KW-1185">Reference proteome</keyword>
<feature type="compositionally biased region" description="Low complexity" evidence="1">
    <location>
        <begin position="194"/>
        <end position="203"/>
    </location>
</feature>
<feature type="region of interest" description="Disordered" evidence="1">
    <location>
        <begin position="109"/>
        <end position="203"/>
    </location>
</feature>
<reference evidence="2 3" key="1">
    <citation type="journal article" date="2016" name="Environ. Microbiol.">
        <title>New Methyloceanibacter diversity from North Sea sediments includes methanotroph containing solely the soluble methane monooxygenase.</title>
        <authorList>
            <person name="Vekeman B."/>
            <person name="Kerckhof F.M."/>
            <person name="Cremers G."/>
            <person name="de Vos P."/>
            <person name="Vandamme P."/>
            <person name="Boon N."/>
            <person name="Op den Camp H.J."/>
            <person name="Heylen K."/>
        </authorList>
    </citation>
    <scope>NUCLEOTIDE SEQUENCE [LARGE SCALE GENOMIC DNA]</scope>
    <source>
        <strain evidence="2 3">R-67176</strain>
    </source>
</reference>
<feature type="compositionally biased region" description="Pro residues" evidence="1">
    <location>
        <begin position="163"/>
        <end position="185"/>
    </location>
</feature>
<dbReference type="STRING" id="1774970.AUC70_00290"/>
<proteinExistence type="predicted"/>
<organism evidence="2 3">
    <name type="scientific">Methyloceanibacter stevinii</name>
    <dbReference type="NCBI Taxonomy" id="1774970"/>
    <lineage>
        <taxon>Bacteria</taxon>
        <taxon>Pseudomonadati</taxon>
        <taxon>Pseudomonadota</taxon>
        <taxon>Alphaproteobacteria</taxon>
        <taxon>Hyphomicrobiales</taxon>
        <taxon>Hyphomicrobiaceae</taxon>
        <taxon>Methyloceanibacter</taxon>
    </lineage>
</organism>
<dbReference type="Proteomes" id="UP000094172">
    <property type="component" value="Unassembled WGS sequence"/>
</dbReference>
<dbReference type="RefSeq" id="WP_069443057.1">
    <property type="nucleotide sequence ID" value="NZ_LPWE01000001.1"/>
</dbReference>
<sequence length="203" mass="22052">MGRQLNRAEEQLGRLGGVEERLVQLLSRLETKDTPPKPAEIDAGQLQEIAAKAAVEAARLVADDSQKTTDRLEAMQRELNAVGDTTRQADDKLNNTLQSVHESLRQLVQQVERPVARSPQTNPFVAKTERKRSIPGGSPVPTQPEPVARAAQPAAPVQETAPAPAPAPQAQPAPQQPRQPTPAPIPKQRRARRAQAPTRPRCA</sequence>
<comment type="caution">
    <text evidence="2">The sequence shown here is derived from an EMBL/GenBank/DDBJ whole genome shotgun (WGS) entry which is preliminary data.</text>
</comment>
<accession>A0A1E3VVE7</accession>
<dbReference type="EMBL" id="LPWE01000001">
    <property type="protein sequence ID" value="ODR97503.1"/>
    <property type="molecule type" value="Genomic_DNA"/>
</dbReference>
<evidence type="ECO:0000313" key="3">
    <source>
        <dbReference type="Proteomes" id="UP000094172"/>
    </source>
</evidence>
<evidence type="ECO:0000313" key="2">
    <source>
        <dbReference type="EMBL" id="ODR97503.1"/>
    </source>
</evidence>
<dbReference type="AlphaFoldDB" id="A0A1E3VVE7"/>
<gene>
    <name evidence="2" type="ORF">AUC70_00290</name>
</gene>
<feature type="compositionally biased region" description="Low complexity" evidence="1">
    <location>
        <begin position="145"/>
        <end position="162"/>
    </location>
</feature>
<protein>
    <submittedName>
        <fullName evidence="2">Uncharacterized protein</fullName>
    </submittedName>
</protein>
<evidence type="ECO:0000256" key="1">
    <source>
        <dbReference type="SAM" id="MobiDB-lite"/>
    </source>
</evidence>